<evidence type="ECO:0000313" key="2">
    <source>
        <dbReference type="Proteomes" id="UP000325081"/>
    </source>
</evidence>
<reference evidence="2" key="1">
    <citation type="journal article" date="2019" name="Curr. Biol.">
        <title>Genome Sequence of Striga asiatica Provides Insight into the Evolution of Plant Parasitism.</title>
        <authorList>
            <person name="Yoshida S."/>
            <person name="Kim S."/>
            <person name="Wafula E.K."/>
            <person name="Tanskanen J."/>
            <person name="Kim Y.M."/>
            <person name="Honaas L."/>
            <person name="Yang Z."/>
            <person name="Spallek T."/>
            <person name="Conn C.E."/>
            <person name="Ichihashi Y."/>
            <person name="Cheong K."/>
            <person name="Cui S."/>
            <person name="Der J.P."/>
            <person name="Gundlach H."/>
            <person name="Jiao Y."/>
            <person name="Hori C."/>
            <person name="Ishida J.K."/>
            <person name="Kasahara H."/>
            <person name="Kiba T."/>
            <person name="Kim M.S."/>
            <person name="Koo N."/>
            <person name="Laohavisit A."/>
            <person name="Lee Y.H."/>
            <person name="Lumba S."/>
            <person name="McCourt P."/>
            <person name="Mortimer J.C."/>
            <person name="Mutuku J.M."/>
            <person name="Nomura T."/>
            <person name="Sasaki-Sekimoto Y."/>
            <person name="Seto Y."/>
            <person name="Wang Y."/>
            <person name="Wakatake T."/>
            <person name="Sakakibara H."/>
            <person name="Demura T."/>
            <person name="Yamaguchi S."/>
            <person name="Yoneyama K."/>
            <person name="Manabe R.I."/>
            <person name="Nelson D.C."/>
            <person name="Schulman A.H."/>
            <person name="Timko M.P."/>
            <person name="dePamphilis C.W."/>
            <person name="Choi D."/>
            <person name="Shirasu K."/>
        </authorList>
    </citation>
    <scope>NUCLEOTIDE SEQUENCE [LARGE SCALE GENOMIC DNA]</scope>
    <source>
        <strain evidence="2">cv. UVA1</strain>
    </source>
</reference>
<dbReference type="EMBL" id="BKCP01005183">
    <property type="protein sequence ID" value="GER36476.1"/>
    <property type="molecule type" value="Genomic_DNA"/>
</dbReference>
<feature type="non-terminal residue" evidence="1">
    <location>
        <position position="1"/>
    </location>
</feature>
<dbReference type="GO" id="GO:0004674">
    <property type="term" value="F:protein serine/threonine kinase activity"/>
    <property type="evidence" value="ECO:0007669"/>
    <property type="project" value="UniProtKB-KW"/>
</dbReference>
<evidence type="ECO:0000313" key="1">
    <source>
        <dbReference type="EMBL" id="GER36476.1"/>
    </source>
</evidence>
<dbReference type="AlphaFoldDB" id="A0A5A7PV07"/>
<organism evidence="1 2">
    <name type="scientific">Striga asiatica</name>
    <name type="common">Asiatic witchweed</name>
    <name type="synonym">Buchnera asiatica</name>
    <dbReference type="NCBI Taxonomy" id="4170"/>
    <lineage>
        <taxon>Eukaryota</taxon>
        <taxon>Viridiplantae</taxon>
        <taxon>Streptophyta</taxon>
        <taxon>Embryophyta</taxon>
        <taxon>Tracheophyta</taxon>
        <taxon>Spermatophyta</taxon>
        <taxon>Magnoliopsida</taxon>
        <taxon>eudicotyledons</taxon>
        <taxon>Gunneridae</taxon>
        <taxon>Pentapetalae</taxon>
        <taxon>asterids</taxon>
        <taxon>lamiids</taxon>
        <taxon>Lamiales</taxon>
        <taxon>Orobanchaceae</taxon>
        <taxon>Buchnereae</taxon>
        <taxon>Striga</taxon>
    </lineage>
</organism>
<keyword evidence="2" id="KW-1185">Reference proteome</keyword>
<dbReference type="Proteomes" id="UP000325081">
    <property type="component" value="Unassembled WGS sequence"/>
</dbReference>
<keyword evidence="1" id="KW-0808">Transferase</keyword>
<protein>
    <submittedName>
        <fullName evidence="1">Serine/threonine protein kinase</fullName>
    </submittedName>
</protein>
<name>A0A5A7PV07_STRAF</name>
<keyword evidence="1" id="KW-0418">Kinase</keyword>
<comment type="caution">
    <text evidence="1">The sequence shown here is derived from an EMBL/GenBank/DDBJ whole genome shotgun (WGS) entry which is preliminary data.</text>
</comment>
<keyword evidence="1" id="KW-0723">Serine/threonine-protein kinase</keyword>
<sequence length="149" mass="16762">SILSSHYSIPDYVRISKECKHLLSRIFVAALEKEANMQVQNAEDYCSQKARKPGDGPKLDANLFDGSMDLDEIDIDADIDDVETSGDFVSERLDEDPSPDYLNTIFVSNVCNLGYESPLQTFREVCRTIIDDKVSHSETMTSTYVHMQG</sequence>
<proteinExistence type="predicted"/>
<gene>
    <name evidence="1" type="ORF">STAS_12814</name>
</gene>
<accession>A0A5A7PV07</accession>